<dbReference type="SUPFAM" id="SSF81593">
    <property type="entry name" value="Nucleotidyltransferase substrate binding subunit/domain"/>
    <property type="match status" value="1"/>
</dbReference>
<accession>A0A0F9PW42</accession>
<dbReference type="InterPro" id="IPR007842">
    <property type="entry name" value="HEPN_dom"/>
</dbReference>
<evidence type="ECO:0000259" key="2">
    <source>
        <dbReference type="PROSITE" id="PS50910"/>
    </source>
</evidence>
<dbReference type="SMART" id="SM00748">
    <property type="entry name" value="HEPN"/>
    <property type="match status" value="1"/>
</dbReference>
<dbReference type="AlphaFoldDB" id="A0A0F9PW42"/>
<evidence type="ECO:0000313" key="3">
    <source>
        <dbReference type="EMBL" id="KKN35840.1"/>
    </source>
</evidence>
<evidence type="ECO:0000256" key="1">
    <source>
        <dbReference type="SAM" id="Coils"/>
    </source>
</evidence>
<feature type="coiled-coil region" evidence="1">
    <location>
        <begin position="50"/>
        <end position="77"/>
    </location>
</feature>
<gene>
    <name evidence="3" type="ORF">LCGC14_0779620</name>
</gene>
<reference evidence="3" key="1">
    <citation type="journal article" date="2015" name="Nature">
        <title>Complex archaea that bridge the gap between prokaryotes and eukaryotes.</title>
        <authorList>
            <person name="Spang A."/>
            <person name="Saw J.H."/>
            <person name="Jorgensen S.L."/>
            <person name="Zaremba-Niedzwiedzka K."/>
            <person name="Martijn J."/>
            <person name="Lind A.E."/>
            <person name="van Eijk R."/>
            <person name="Schleper C."/>
            <person name="Guy L."/>
            <person name="Ettema T.J."/>
        </authorList>
    </citation>
    <scope>NUCLEOTIDE SEQUENCE</scope>
</reference>
<sequence>MQAGEDIKAAITSMQNGHYEWTCFQSQQSAEKSLKALLLVQNIEAWGHGLVHLLQKWRELNEEKKEENQEIDNTEHQDLVEKCQELDRHYIQPRNPNEFASGYPAEYYNQKTANTCIIYAKIINSFVKKEVTKISTSE</sequence>
<name>A0A0F9PW42_9ZZZZ</name>
<dbReference type="EMBL" id="LAZR01002007">
    <property type="protein sequence ID" value="KKN35840.1"/>
    <property type="molecule type" value="Genomic_DNA"/>
</dbReference>
<comment type="caution">
    <text evidence="3">The sequence shown here is derived from an EMBL/GenBank/DDBJ whole genome shotgun (WGS) entry which is preliminary data.</text>
</comment>
<feature type="domain" description="HEPN" evidence="2">
    <location>
        <begin position="1"/>
        <end position="123"/>
    </location>
</feature>
<dbReference type="Pfam" id="PF05168">
    <property type="entry name" value="HEPN"/>
    <property type="match status" value="1"/>
</dbReference>
<dbReference type="PROSITE" id="PS50910">
    <property type="entry name" value="HEPN"/>
    <property type="match status" value="1"/>
</dbReference>
<keyword evidence="1" id="KW-0175">Coiled coil</keyword>
<proteinExistence type="predicted"/>
<organism evidence="3">
    <name type="scientific">marine sediment metagenome</name>
    <dbReference type="NCBI Taxonomy" id="412755"/>
    <lineage>
        <taxon>unclassified sequences</taxon>
        <taxon>metagenomes</taxon>
        <taxon>ecological metagenomes</taxon>
    </lineage>
</organism>
<dbReference type="Gene3D" id="1.20.120.330">
    <property type="entry name" value="Nucleotidyltransferases domain 2"/>
    <property type="match status" value="1"/>
</dbReference>
<protein>
    <recommendedName>
        <fullName evidence="2">HEPN domain-containing protein</fullName>
    </recommendedName>
</protein>